<dbReference type="Pfam" id="PF13670">
    <property type="entry name" value="PepSY_2"/>
    <property type="match status" value="1"/>
</dbReference>
<sequence>MLQRMWQSGAQLSLLTSALVLSGVISVVALADDKSHSEVEAAPQALSGTVAEVFGKHFVLMLESGRRILVEVPRRDVIVSPGERIEVTGSDEEGEFEASRLVRGDGSVVTEDAKSGANRSEEDKGGREGSPATARVGAAAAIAASERAGYPVITELEWEDGAWEVEALNAQGRPAKLRVDASTGEVTPIEK</sequence>
<dbReference type="Proteomes" id="UP001243009">
    <property type="component" value="Unassembled WGS sequence"/>
</dbReference>
<evidence type="ECO:0000259" key="2">
    <source>
        <dbReference type="Pfam" id="PF13670"/>
    </source>
</evidence>
<dbReference type="InterPro" id="IPR025711">
    <property type="entry name" value="PepSY"/>
</dbReference>
<keyword evidence="4" id="KW-1185">Reference proteome</keyword>
<feature type="region of interest" description="Disordered" evidence="1">
    <location>
        <begin position="107"/>
        <end position="133"/>
    </location>
</feature>
<dbReference type="RefSeq" id="WP_305108205.1">
    <property type="nucleotide sequence ID" value="NZ_JAUTWS010000083.1"/>
</dbReference>
<reference evidence="3 4" key="1">
    <citation type="submission" date="2023-08" db="EMBL/GenBank/DDBJ databases">
        <title>The draft genome sequence of Paracraurococcus sp. LOR1-02.</title>
        <authorList>
            <person name="Kingkaew E."/>
            <person name="Tanasupawat S."/>
        </authorList>
    </citation>
    <scope>NUCLEOTIDE SEQUENCE [LARGE SCALE GENOMIC DNA]</scope>
    <source>
        <strain evidence="3 4">LOR1-02</strain>
    </source>
</reference>
<proteinExistence type="predicted"/>
<evidence type="ECO:0000313" key="4">
    <source>
        <dbReference type="Proteomes" id="UP001243009"/>
    </source>
</evidence>
<evidence type="ECO:0000256" key="1">
    <source>
        <dbReference type="SAM" id="MobiDB-lite"/>
    </source>
</evidence>
<dbReference type="EMBL" id="JAUTWS010000083">
    <property type="protein sequence ID" value="MDO9713346.1"/>
    <property type="molecule type" value="Genomic_DNA"/>
</dbReference>
<name>A0ABT9EAX6_9PROT</name>
<organism evidence="3 4">
    <name type="scientific">Paracraurococcus lichenis</name>
    <dbReference type="NCBI Taxonomy" id="3064888"/>
    <lineage>
        <taxon>Bacteria</taxon>
        <taxon>Pseudomonadati</taxon>
        <taxon>Pseudomonadota</taxon>
        <taxon>Alphaproteobacteria</taxon>
        <taxon>Acetobacterales</taxon>
        <taxon>Roseomonadaceae</taxon>
        <taxon>Paracraurococcus</taxon>
    </lineage>
</organism>
<comment type="caution">
    <text evidence="3">The sequence shown here is derived from an EMBL/GenBank/DDBJ whole genome shotgun (WGS) entry which is preliminary data.</text>
</comment>
<feature type="compositionally biased region" description="Basic and acidic residues" evidence="1">
    <location>
        <begin position="111"/>
        <end position="127"/>
    </location>
</feature>
<evidence type="ECO:0000313" key="3">
    <source>
        <dbReference type="EMBL" id="MDO9713346.1"/>
    </source>
</evidence>
<feature type="domain" description="PepSY" evidence="2">
    <location>
        <begin position="139"/>
        <end position="187"/>
    </location>
</feature>
<protein>
    <submittedName>
        <fullName evidence="3">PepSY domain-containing protein</fullName>
    </submittedName>
</protein>
<accession>A0ABT9EAX6</accession>
<gene>
    <name evidence="3" type="ORF">Q7A36_33770</name>
</gene>